<dbReference type="AlphaFoldDB" id="A0A3P3XU09"/>
<dbReference type="GO" id="GO:0019288">
    <property type="term" value="P:isopentenyl diphosphate biosynthetic process, methylerythritol 4-phosphate pathway"/>
    <property type="evidence" value="ECO:0007669"/>
    <property type="project" value="UniProtKB-UniRule"/>
</dbReference>
<feature type="domain" description="IspG C-terminal" evidence="10">
    <location>
        <begin position="266"/>
        <end position="352"/>
    </location>
</feature>
<keyword evidence="2 7" id="KW-0479">Metal-binding</keyword>
<accession>A0A3P3XU09</accession>
<evidence type="ECO:0000256" key="2">
    <source>
        <dbReference type="ARBA" id="ARBA00022723"/>
    </source>
</evidence>
<dbReference type="Pfam" id="PF26540">
    <property type="entry name" value="GcpE_C"/>
    <property type="match status" value="1"/>
</dbReference>
<evidence type="ECO:0000313" key="11">
    <source>
        <dbReference type="EMBL" id="SLM19765.1"/>
    </source>
</evidence>
<dbReference type="NCBIfam" id="TIGR00612">
    <property type="entry name" value="ispG_gcpE"/>
    <property type="match status" value="1"/>
</dbReference>
<evidence type="ECO:0000256" key="8">
    <source>
        <dbReference type="SAM" id="Coils"/>
    </source>
</evidence>
<keyword evidence="4 7" id="KW-0408">Iron</keyword>
<feature type="binding site" evidence="7">
    <location>
        <position position="269"/>
    </location>
    <ligand>
        <name>[4Fe-4S] cluster</name>
        <dbReference type="ChEBI" id="CHEBI:49883"/>
    </ligand>
</feature>
<comment type="pathway">
    <text evidence="7">Isoprenoid biosynthesis; isopentenyl diphosphate biosynthesis via DXP pathway; isopentenyl diphosphate from 1-deoxy-D-xylulose 5-phosphate: step 5/6.</text>
</comment>
<comment type="catalytic activity">
    <reaction evidence="7">
        <text>(2E)-4-hydroxy-3-methylbut-2-enyl diphosphate + oxidized [flavodoxin] + H2O + 2 H(+) = 2-C-methyl-D-erythritol 2,4-cyclic diphosphate + reduced [flavodoxin]</text>
        <dbReference type="Rhea" id="RHEA:43604"/>
        <dbReference type="Rhea" id="RHEA-COMP:10622"/>
        <dbReference type="Rhea" id="RHEA-COMP:10623"/>
        <dbReference type="ChEBI" id="CHEBI:15377"/>
        <dbReference type="ChEBI" id="CHEBI:15378"/>
        <dbReference type="ChEBI" id="CHEBI:57618"/>
        <dbReference type="ChEBI" id="CHEBI:58210"/>
        <dbReference type="ChEBI" id="CHEBI:58483"/>
        <dbReference type="ChEBI" id="CHEBI:128753"/>
        <dbReference type="EC" id="1.17.7.3"/>
    </reaction>
</comment>
<reference evidence="11" key="1">
    <citation type="submission" date="2017-02" db="EMBL/GenBank/DDBJ databases">
        <authorList>
            <person name="Regsiter A."/>
            <person name="William W."/>
        </authorList>
    </citation>
    <scope>NUCLEOTIDE SEQUENCE</scope>
    <source>
        <strain evidence="11">BdmA 4</strain>
    </source>
</reference>
<keyword evidence="6 7" id="KW-0414">Isoprene biosynthesis</keyword>
<organism evidence="11">
    <name type="scientific">uncultured spirochete</name>
    <dbReference type="NCBI Taxonomy" id="156406"/>
    <lineage>
        <taxon>Bacteria</taxon>
        <taxon>Pseudomonadati</taxon>
        <taxon>Spirochaetota</taxon>
        <taxon>Spirochaetia</taxon>
        <taxon>Spirochaetales</taxon>
        <taxon>environmental samples</taxon>
    </lineage>
</organism>
<dbReference type="InterPro" id="IPR058578">
    <property type="entry name" value="IspG_TIM"/>
</dbReference>
<sequence>MSPTKAIKVGNVLMGAEWPVSIQTMWKDPLPVFSGYDDPRLPPIIERISDLKRLGCHIIRFAVPDISAAESLGLLAGRSPMPIVADIHFDWRIALRCMDFPVAKIRINPGNIGAEWKVREVAAKAMDKGIPIRIGINGGSLPVDLAQEEHDTVSAALKAAEREIEVLESMHFSDIVVSLKMNQPDEVVRANEEFASRYPYPLHLGVTEAGPLVAGVVRNTAALVPLLKQGIGATIRVSISDSMEQEVLAGKEILACAGKNAHGVRIVSCPRCGRASFDTHAFTSRWMNRLYSIDADISVAIMGCVVNGPGEARHADLGITGAGNSVLIFKHGEIIRKIDARDADAAFQEELSKLTREKSEQGRLFARQK</sequence>
<dbReference type="GO" id="GO:0016114">
    <property type="term" value="P:terpenoid biosynthetic process"/>
    <property type="evidence" value="ECO:0007669"/>
    <property type="project" value="InterPro"/>
</dbReference>
<dbReference type="GO" id="GO:0046429">
    <property type="term" value="F:4-hydroxy-3-methylbut-2-en-1-yl diphosphate synthase activity (ferredoxin)"/>
    <property type="evidence" value="ECO:0007669"/>
    <property type="project" value="UniProtKB-UniRule"/>
</dbReference>
<evidence type="ECO:0000256" key="5">
    <source>
        <dbReference type="ARBA" id="ARBA00023014"/>
    </source>
</evidence>
<dbReference type="GO" id="GO:0051539">
    <property type="term" value="F:4 iron, 4 sulfur cluster binding"/>
    <property type="evidence" value="ECO:0007669"/>
    <property type="project" value="UniProtKB-UniRule"/>
</dbReference>
<evidence type="ECO:0000256" key="7">
    <source>
        <dbReference type="HAMAP-Rule" id="MF_00159"/>
    </source>
</evidence>
<evidence type="ECO:0000259" key="10">
    <source>
        <dbReference type="Pfam" id="PF26540"/>
    </source>
</evidence>
<dbReference type="Pfam" id="PF04551">
    <property type="entry name" value="GcpE"/>
    <property type="match status" value="1"/>
</dbReference>
<dbReference type="NCBIfam" id="NF001540">
    <property type="entry name" value="PRK00366.1"/>
    <property type="match status" value="1"/>
</dbReference>
<comment type="function">
    <text evidence="7">Converts 2C-methyl-D-erythritol 2,4-cyclodiphosphate (ME-2,4cPP) into 1-hydroxy-2-methyl-2-(E)-butenyl 4-diphosphate.</text>
</comment>
<evidence type="ECO:0000256" key="3">
    <source>
        <dbReference type="ARBA" id="ARBA00023002"/>
    </source>
</evidence>
<dbReference type="EC" id="1.17.7.3" evidence="7"/>
<dbReference type="Gene3D" id="3.30.413.10">
    <property type="entry name" value="Sulfite Reductase Hemoprotein, domain 1"/>
    <property type="match status" value="1"/>
</dbReference>
<evidence type="ECO:0000256" key="6">
    <source>
        <dbReference type="ARBA" id="ARBA00023229"/>
    </source>
</evidence>
<protein>
    <recommendedName>
        <fullName evidence="7">4-hydroxy-3-methylbut-2-en-1-yl diphosphate synthase (flavodoxin)</fullName>
        <ecNumber evidence="7">1.17.7.3</ecNumber>
    </recommendedName>
    <alternativeName>
        <fullName evidence="7">1-hydroxy-2-methyl-2-(E)-butenyl 4-diphosphate synthase</fullName>
    </alternativeName>
</protein>
<dbReference type="HAMAP" id="MF_00159">
    <property type="entry name" value="IspG"/>
    <property type="match status" value="1"/>
</dbReference>
<feature type="binding site" evidence="7">
    <location>
        <position position="304"/>
    </location>
    <ligand>
        <name>[4Fe-4S] cluster</name>
        <dbReference type="ChEBI" id="CHEBI:49883"/>
    </ligand>
</feature>
<keyword evidence="3 7" id="KW-0560">Oxidoreductase</keyword>
<proteinExistence type="inferred from homology"/>
<dbReference type="PANTHER" id="PTHR30454:SF0">
    <property type="entry name" value="4-HYDROXY-3-METHYLBUT-2-EN-1-YL DIPHOSPHATE SYNTHASE (FERREDOXIN), CHLOROPLASTIC"/>
    <property type="match status" value="1"/>
</dbReference>
<dbReference type="Gene3D" id="3.20.20.20">
    <property type="entry name" value="Dihydropteroate synthase-like"/>
    <property type="match status" value="1"/>
</dbReference>
<keyword evidence="5 7" id="KW-0411">Iron-sulfur</keyword>
<evidence type="ECO:0000256" key="4">
    <source>
        <dbReference type="ARBA" id="ARBA00023004"/>
    </source>
</evidence>
<dbReference type="PANTHER" id="PTHR30454">
    <property type="entry name" value="4-HYDROXY-3-METHYLBUT-2-EN-1-YL DIPHOSPHATE SYNTHASE"/>
    <property type="match status" value="1"/>
</dbReference>
<keyword evidence="1 7" id="KW-0004">4Fe-4S</keyword>
<dbReference type="UniPathway" id="UPA00056">
    <property type="reaction ID" value="UER00096"/>
</dbReference>
<feature type="coiled-coil region" evidence="8">
    <location>
        <begin position="143"/>
        <end position="170"/>
    </location>
</feature>
<dbReference type="SUPFAM" id="SSF56014">
    <property type="entry name" value="Nitrite and sulphite reductase 4Fe-4S domain-like"/>
    <property type="match status" value="1"/>
</dbReference>
<evidence type="ECO:0000259" key="9">
    <source>
        <dbReference type="Pfam" id="PF04551"/>
    </source>
</evidence>
<comment type="cofactor">
    <cofactor evidence="7">
        <name>[4Fe-4S] cluster</name>
        <dbReference type="ChEBI" id="CHEBI:49883"/>
    </cofactor>
    <text evidence="7">Binds 1 [4Fe-4S] cluster.</text>
</comment>
<dbReference type="InterPro" id="IPR045854">
    <property type="entry name" value="NO2/SO3_Rdtase_4Fe4S_sf"/>
</dbReference>
<comment type="similarity">
    <text evidence="7">Belongs to the IspG family.</text>
</comment>
<dbReference type="PIRSF" id="PIRSF004640">
    <property type="entry name" value="IspG"/>
    <property type="match status" value="1"/>
</dbReference>
<dbReference type="GO" id="GO:0141197">
    <property type="term" value="F:4-hydroxy-3-methylbut-2-enyl-diphosphate synthase activity (flavodoxin)"/>
    <property type="evidence" value="ECO:0007669"/>
    <property type="project" value="UniProtKB-EC"/>
</dbReference>
<evidence type="ECO:0000256" key="1">
    <source>
        <dbReference type="ARBA" id="ARBA00022485"/>
    </source>
</evidence>
<dbReference type="GO" id="GO:0005506">
    <property type="term" value="F:iron ion binding"/>
    <property type="evidence" value="ECO:0007669"/>
    <property type="project" value="InterPro"/>
</dbReference>
<feature type="binding site" evidence="7">
    <location>
        <position position="272"/>
    </location>
    <ligand>
        <name>[4Fe-4S] cluster</name>
        <dbReference type="ChEBI" id="CHEBI:49883"/>
    </ligand>
</feature>
<feature type="domain" description="IspG TIM-barrel" evidence="9">
    <location>
        <begin position="4"/>
        <end position="250"/>
    </location>
</feature>
<keyword evidence="8" id="KW-0175">Coiled coil</keyword>
<dbReference type="EMBL" id="FWDO01000007">
    <property type="protein sequence ID" value="SLM19765.1"/>
    <property type="molecule type" value="Genomic_DNA"/>
</dbReference>
<feature type="binding site" evidence="7">
    <location>
        <position position="311"/>
    </location>
    <ligand>
        <name>[4Fe-4S] cluster</name>
        <dbReference type="ChEBI" id="CHEBI:49883"/>
    </ligand>
</feature>
<gene>
    <name evidence="7 11" type="primary">ispG</name>
    <name evidence="11" type="ORF">SPIRO4BDMA_70187</name>
</gene>
<dbReference type="InterPro" id="IPR058579">
    <property type="entry name" value="IspG_C"/>
</dbReference>
<dbReference type="InterPro" id="IPR004588">
    <property type="entry name" value="IspG_bac-typ"/>
</dbReference>
<dbReference type="InterPro" id="IPR011005">
    <property type="entry name" value="Dihydropteroate_synth-like_sf"/>
</dbReference>
<dbReference type="InterPro" id="IPR016425">
    <property type="entry name" value="IspG_bac"/>
</dbReference>
<name>A0A3P3XU09_9SPIR</name>